<proteinExistence type="predicted"/>
<protein>
    <recommendedName>
        <fullName evidence="4">Peptidase inhibitor family I36</fullName>
    </recommendedName>
</protein>
<dbReference type="EMBL" id="JBHFAA010000002">
    <property type="protein sequence ID" value="MFC1422475.1"/>
    <property type="molecule type" value="Genomic_DNA"/>
</dbReference>
<dbReference type="Proteomes" id="UP001592529">
    <property type="component" value="Unassembled WGS sequence"/>
</dbReference>
<name>A0ABV6W8Z3_9ACTN</name>
<evidence type="ECO:0000313" key="3">
    <source>
        <dbReference type="Proteomes" id="UP001592529"/>
    </source>
</evidence>
<gene>
    <name evidence="2" type="ORF">ACEZCY_04685</name>
</gene>
<organism evidence="2 3">
    <name type="scientific">Streptacidiphilus alkalitolerans</name>
    <dbReference type="NCBI Taxonomy" id="3342712"/>
    <lineage>
        <taxon>Bacteria</taxon>
        <taxon>Bacillati</taxon>
        <taxon>Actinomycetota</taxon>
        <taxon>Actinomycetes</taxon>
        <taxon>Kitasatosporales</taxon>
        <taxon>Streptomycetaceae</taxon>
        <taxon>Streptacidiphilus</taxon>
    </lineage>
</organism>
<dbReference type="RefSeq" id="WP_380527329.1">
    <property type="nucleotide sequence ID" value="NZ_JBHFAA010000002.1"/>
</dbReference>
<feature type="signal peptide" evidence="1">
    <location>
        <begin position="1"/>
        <end position="32"/>
    </location>
</feature>
<evidence type="ECO:0000256" key="1">
    <source>
        <dbReference type="SAM" id="SignalP"/>
    </source>
</evidence>
<keyword evidence="1" id="KW-0732">Signal</keyword>
<accession>A0ABV6W8Z3</accession>
<feature type="chain" id="PRO_5046555613" description="Peptidase inhibitor family I36" evidence="1">
    <location>
        <begin position="33"/>
        <end position="162"/>
    </location>
</feature>
<comment type="caution">
    <text evidence="2">The sequence shown here is derived from an EMBL/GenBank/DDBJ whole genome shotgun (WGS) entry which is preliminary data.</text>
</comment>
<sequence>MNLTKRLRPVCRTALVAAVAATGLLAGGTAQAAPASAATTHIVKPQSATGCSGNVCLYLSGNSGGEVLVQAWARTNTFTGQFHLTGPGVNWYSADQSWKGSKGNYASHSWYAASGGQVCVGAYSDSGTYEGTACENLLLGQYRDRDRGRSRCPGSGTGLVRC</sequence>
<evidence type="ECO:0000313" key="2">
    <source>
        <dbReference type="EMBL" id="MFC1422475.1"/>
    </source>
</evidence>
<reference evidence="2 3" key="1">
    <citation type="submission" date="2024-09" db="EMBL/GenBank/DDBJ databases">
        <authorList>
            <person name="Lee S.D."/>
        </authorList>
    </citation>
    <scope>NUCLEOTIDE SEQUENCE [LARGE SCALE GENOMIC DNA]</scope>
    <source>
        <strain evidence="2 3">N1-12</strain>
    </source>
</reference>
<evidence type="ECO:0008006" key="4">
    <source>
        <dbReference type="Google" id="ProtNLM"/>
    </source>
</evidence>
<keyword evidence="3" id="KW-1185">Reference proteome</keyword>